<keyword evidence="2" id="KW-1015">Disulfide bond</keyword>
<proteinExistence type="inferred from homology"/>
<protein>
    <submittedName>
        <fullName evidence="6">Ribonuclease T2</fullName>
    </submittedName>
</protein>
<keyword evidence="5" id="KW-0732">Signal</keyword>
<accession>A0A922S4T3</accession>
<gene>
    <name evidence="6" type="primary">RNASET2_4</name>
    <name evidence="6" type="ORF">MS3_00004331</name>
</gene>
<feature type="chain" id="PRO_5038081230" evidence="5">
    <location>
        <begin position="21"/>
        <end position="270"/>
    </location>
</feature>
<dbReference type="GeneID" id="24596134"/>
<dbReference type="PROSITE" id="PS00530">
    <property type="entry name" value="RNASE_T2_1"/>
    <property type="match status" value="1"/>
</dbReference>
<feature type="active site" evidence="3">
    <location>
        <position position="108"/>
    </location>
</feature>
<dbReference type="CDD" id="cd01061">
    <property type="entry name" value="RNase_T2_euk"/>
    <property type="match status" value="1"/>
</dbReference>
<dbReference type="InterPro" id="IPR033697">
    <property type="entry name" value="Ribonuclease_T2_eukaryotic"/>
</dbReference>
<dbReference type="RefSeq" id="XP_051072923.1">
    <property type="nucleotide sequence ID" value="XM_051212233.1"/>
</dbReference>
<reference evidence="6" key="3">
    <citation type="submission" date="2021-06" db="EMBL/GenBank/DDBJ databases">
        <title>Chromosome-level genome assembly for S. haematobium.</title>
        <authorList>
            <person name="Stroehlein A.J."/>
        </authorList>
    </citation>
    <scope>NUCLEOTIDE SEQUENCE</scope>
</reference>
<reference evidence="6" key="2">
    <citation type="journal article" date="2019" name="Gigascience">
        <title>High-quality Schistosoma haematobium genome achieved by single-molecule and long-range sequencing.</title>
        <authorList>
            <person name="Stroehlein A.J."/>
            <person name="Korhonen P.K."/>
            <person name="Chong T.M."/>
            <person name="Lim Y.L."/>
            <person name="Chan K.G."/>
            <person name="Webster B."/>
            <person name="Rollinson D."/>
            <person name="Brindley P.J."/>
            <person name="Gasser R.B."/>
            <person name="Young N.D."/>
        </authorList>
    </citation>
    <scope>NUCLEOTIDE SEQUENCE</scope>
</reference>
<sequence>MLHLLLFFVLNSVFFEHVNGEREWDYFVFSQEWPPTYCSTHTCKLPYKFDDFNIHGLWPSIWPYGIPTNCSNKTPFELENIKPIYGELQKQWANLNDFDNPEDFWEHEWSKHGVCAASDDSFILNELDYFNVSLGIKLKMNLMSRFDSIKIKPNNLVTLKRDVVLNQLRSSFGVNVLMVCSFQNDKPAKLSEIRLCLNPSLEFIDCPISGNKNDYQQFSNSFYHQNIYHNPVCKSSLPWLYQSPICYNQSSILLFYNAPCPEELIFPDFN</sequence>
<evidence type="ECO:0000313" key="6">
    <source>
        <dbReference type="EMBL" id="KAH9593628.1"/>
    </source>
</evidence>
<evidence type="ECO:0000256" key="1">
    <source>
        <dbReference type="ARBA" id="ARBA00007469"/>
    </source>
</evidence>
<feature type="active site" evidence="3">
    <location>
        <position position="112"/>
    </location>
</feature>
<evidence type="ECO:0000256" key="5">
    <source>
        <dbReference type="SAM" id="SignalP"/>
    </source>
</evidence>
<dbReference type="SUPFAM" id="SSF55895">
    <property type="entry name" value="Ribonuclease Rh-like"/>
    <property type="match status" value="1"/>
</dbReference>
<evidence type="ECO:0000313" key="7">
    <source>
        <dbReference type="Proteomes" id="UP000471633"/>
    </source>
</evidence>
<dbReference type="GO" id="GO:0033897">
    <property type="term" value="F:ribonuclease T2 activity"/>
    <property type="evidence" value="ECO:0007669"/>
    <property type="project" value="InterPro"/>
</dbReference>
<dbReference type="PANTHER" id="PTHR11240:SF22">
    <property type="entry name" value="RIBONUCLEASE T2"/>
    <property type="match status" value="1"/>
</dbReference>
<dbReference type="Pfam" id="PF00445">
    <property type="entry name" value="Ribonuclease_T2"/>
    <property type="match status" value="1"/>
</dbReference>
<evidence type="ECO:0000256" key="4">
    <source>
        <dbReference type="RuleBase" id="RU004328"/>
    </source>
</evidence>
<dbReference type="InterPro" id="IPR036430">
    <property type="entry name" value="RNase_T2-like_sf"/>
</dbReference>
<dbReference type="PANTHER" id="PTHR11240">
    <property type="entry name" value="RIBONUCLEASE T2"/>
    <property type="match status" value="1"/>
</dbReference>
<dbReference type="Proteomes" id="UP000471633">
    <property type="component" value="Unassembled WGS sequence"/>
</dbReference>
<dbReference type="GO" id="GO:0003723">
    <property type="term" value="F:RNA binding"/>
    <property type="evidence" value="ECO:0007669"/>
    <property type="project" value="InterPro"/>
</dbReference>
<keyword evidence="7" id="KW-1185">Reference proteome</keyword>
<comment type="caution">
    <text evidence="6">The sequence shown here is derived from an EMBL/GenBank/DDBJ whole genome shotgun (WGS) entry which is preliminary data.</text>
</comment>
<dbReference type="InterPro" id="IPR001568">
    <property type="entry name" value="RNase_T2-like"/>
</dbReference>
<dbReference type="AlphaFoldDB" id="A0A922S4T3"/>
<evidence type="ECO:0000256" key="3">
    <source>
        <dbReference type="PIRSR" id="PIRSR633697-1"/>
    </source>
</evidence>
<comment type="similarity">
    <text evidence="1 4">Belongs to the RNase T2 family.</text>
</comment>
<dbReference type="GO" id="GO:0005576">
    <property type="term" value="C:extracellular region"/>
    <property type="evidence" value="ECO:0007669"/>
    <property type="project" value="TreeGrafter"/>
</dbReference>
<evidence type="ECO:0000256" key="2">
    <source>
        <dbReference type="ARBA" id="ARBA00023157"/>
    </source>
</evidence>
<feature type="active site" evidence="3">
    <location>
        <position position="55"/>
    </location>
</feature>
<organism evidence="6 7">
    <name type="scientific">Schistosoma haematobium</name>
    <name type="common">Blood fluke</name>
    <dbReference type="NCBI Taxonomy" id="6185"/>
    <lineage>
        <taxon>Eukaryota</taxon>
        <taxon>Metazoa</taxon>
        <taxon>Spiralia</taxon>
        <taxon>Lophotrochozoa</taxon>
        <taxon>Platyhelminthes</taxon>
        <taxon>Trematoda</taxon>
        <taxon>Digenea</taxon>
        <taxon>Strigeidida</taxon>
        <taxon>Schistosomatoidea</taxon>
        <taxon>Schistosomatidae</taxon>
        <taxon>Schistosoma</taxon>
    </lineage>
</organism>
<dbReference type="PROSITE" id="PS00531">
    <property type="entry name" value="RNASE_T2_2"/>
    <property type="match status" value="1"/>
</dbReference>
<dbReference type="InterPro" id="IPR018188">
    <property type="entry name" value="RNase_T2_His_AS_1"/>
</dbReference>
<dbReference type="KEGG" id="shx:MS3_00004331"/>
<feature type="signal peptide" evidence="5">
    <location>
        <begin position="1"/>
        <end position="20"/>
    </location>
</feature>
<name>A0A922S4T3_SCHHA</name>
<reference evidence="6" key="4">
    <citation type="journal article" date="2022" name="PLoS Pathog.">
        <title>Chromosome-level genome of Schistosoma haematobium underpins genome-wide explorations of molecular variation.</title>
        <authorList>
            <person name="Stroehlein A.J."/>
            <person name="Korhonen P.K."/>
            <person name="Lee V.V."/>
            <person name="Ralph S.A."/>
            <person name="Mentink-Kane M."/>
            <person name="You H."/>
            <person name="McManus D.P."/>
            <person name="Tchuente L.T."/>
            <person name="Stothard J.R."/>
            <person name="Kaur P."/>
            <person name="Dudchenko O."/>
            <person name="Aiden E.L."/>
            <person name="Yang B."/>
            <person name="Yang H."/>
            <person name="Emery A.M."/>
            <person name="Webster B.L."/>
            <person name="Brindley P.J."/>
            <person name="Rollinson D."/>
            <person name="Chang B.C.H."/>
            <person name="Gasser R.B."/>
            <person name="Young N.D."/>
        </authorList>
    </citation>
    <scope>NUCLEOTIDE SEQUENCE</scope>
</reference>
<dbReference type="EMBL" id="AMPZ03000001">
    <property type="protein sequence ID" value="KAH9593628.1"/>
    <property type="molecule type" value="Genomic_DNA"/>
</dbReference>
<dbReference type="GO" id="GO:0006401">
    <property type="term" value="P:RNA catabolic process"/>
    <property type="evidence" value="ECO:0007669"/>
    <property type="project" value="TreeGrafter"/>
</dbReference>
<dbReference type="InterPro" id="IPR033130">
    <property type="entry name" value="RNase_T2_His_AS_2"/>
</dbReference>
<dbReference type="Gene3D" id="3.90.730.10">
    <property type="entry name" value="Ribonuclease T2-like"/>
    <property type="match status" value="1"/>
</dbReference>
<dbReference type="CTD" id="24596134"/>
<reference evidence="6" key="1">
    <citation type="journal article" date="2012" name="Nat. Genet.">
        <title>Whole-genome sequence of Schistosoma haematobium.</title>
        <authorList>
            <person name="Young N.D."/>
            <person name="Jex A.R."/>
            <person name="Li B."/>
            <person name="Liu S."/>
            <person name="Yang L."/>
            <person name="Xiong Z."/>
            <person name="Li Y."/>
            <person name="Cantacessi C."/>
            <person name="Hall R.S."/>
            <person name="Xu X."/>
            <person name="Chen F."/>
            <person name="Wu X."/>
            <person name="Zerlotini A."/>
            <person name="Oliveira G."/>
            <person name="Hofmann A."/>
            <person name="Zhang G."/>
            <person name="Fang X."/>
            <person name="Kang Y."/>
            <person name="Campbell B.E."/>
            <person name="Loukas A."/>
            <person name="Ranganathan S."/>
            <person name="Rollinson D."/>
            <person name="Rinaldi G."/>
            <person name="Brindley P.J."/>
            <person name="Yang H."/>
            <person name="Wang J."/>
            <person name="Wang J."/>
            <person name="Gasser R.B."/>
        </authorList>
    </citation>
    <scope>NUCLEOTIDE SEQUENCE</scope>
</reference>